<dbReference type="Gene3D" id="3.40.630.30">
    <property type="match status" value="1"/>
</dbReference>
<keyword evidence="3" id="KW-1185">Reference proteome</keyword>
<dbReference type="CDD" id="cd04301">
    <property type="entry name" value="NAT_SF"/>
    <property type="match status" value="1"/>
</dbReference>
<dbReference type="Proteomes" id="UP000295783">
    <property type="component" value="Unassembled WGS sequence"/>
</dbReference>
<dbReference type="GO" id="GO:0016747">
    <property type="term" value="F:acyltransferase activity, transferring groups other than amino-acyl groups"/>
    <property type="evidence" value="ECO:0007669"/>
    <property type="project" value="InterPro"/>
</dbReference>
<protein>
    <submittedName>
        <fullName evidence="2">Phosphinothricin acetyltransferase</fullName>
    </submittedName>
</protein>
<evidence type="ECO:0000313" key="3">
    <source>
        <dbReference type="Proteomes" id="UP000295783"/>
    </source>
</evidence>
<dbReference type="SUPFAM" id="SSF55729">
    <property type="entry name" value="Acyl-CoA N-acyltransferases (Nat)"/>
    <property type="match status" value="1"/>
</dbReference>
<dbReference type="InterPro" id="IPR000182">
    <property type="entry name" value="GNAT_dom"/>
</dbReference>
<dbReference type="InterPro" id="IPR016181">
    <property type="entry name" value="Acyl_CoA_acyltransferase"/>
</dbReference>
<accession>A0A4R6WVJ0</accession>
<sequence>MAVLASASPGLVLRPALAADLPAIQAIYAHHVLTGSASFEELPPDVAEMTRRWQAIQAAGLPYLVAEDQFGAGAGIAGYAYAGPYRPRAAYRFTVEDSIYLAPQAQGRGIGRALLARIIDDATALGLRQMIAVIGDSANQASVGLHRALGFDSVGTFRAVGFKFGRWVDSVLMQRALGAGATTQPDASAPIN</sequence>
<evidence type="ECO:0000313" key="2">
    <source>
        <dbReference type="EMBL" id="TDQ84459.1"/>
    </source>
</evidence>
<comment type="caution">
    <text evidence="2">The sequence shown here is derived from an EMBL/GenBank/DDBJ whole genome shotgun (WGS) entry which is preliminary data.</text>
</comment>
<gene>
    <name evidence="2" type="ORF">A8950_1015</name>
</gene>
<dbReference type="OrthoDB" id="5459937at2"/>
<dbReference type="PROSITE" id="PS51186">
    <property type="entry name" value="GNAT"/>
    <property type="match status" value="1"/>
</dbReference>
<dbReference type="EMBL" id="SNYW01000006">
    <property type="protein sequence ID" value="TDQ84459.1"/>
    <property type="molecule type" value="Genomic_DNA"/>
</dbReference>
<name>A0A4R6WVJ0_9PROT</name>
<dbReference type="PANTHER" id="PTHR43072:SF8">
    <property type="entry name" value="ACYLTRANSFERASE FABY-RELATED"/>
    <property type="match status" value="1"/>
</dbReference>
<proteinExistence type="predicted"/>
<dbReference type="AlphaFoldDB" id="A0A4R6WVJ0"/>
<evidence type="ECO:0000259" key="1">
    <source>
        <dbReference type="PROSITE" id="PS51186"/>
    </source>
</evidence>
<dbReference type="RefSeq" id="WP_133612485.1">
    <property type="nucleotide sequence ID" value="NZ_SNYW01000006.1"/>
</dbReference>
<keyword evidence="2" id="KW-0808">Transferase</keyword>
<reference evidence="2 3" key="1">
    <citation type="submission" date="2019-03" db="EMBL/GenBank/DDBJ databases">
        <title>Genomic Encyclopedia of Type Strains, Phase III (KMG-III): the genomes of soil and plant-associated and newly described type strains.</title>
        <authorList>
            <person name="Whitman W."/>
        </authorList>
    </citation>
    <scope>NUCLEOTIDE SEQUENCE [LARGE SCALE GENOMIC DNA]</scope>
    <source>
        <strain evidence="2 3">CGMCC 1.7660</strain>
    </source>
</reference>
<dbReference type="Pfam" id="PF00583">
    <property type="entry name" value="Acetyltransf_1"/>
    <property type="match status" value="1"/>
</dbReference>
<dbReference type="PANTHER" id="PTHR43072">
    <property type="entry name" value="N-ACETYLTRANSFERASE"/>
    <property type="match status" value="1"/>
</dbReference>
<organism evidence="2 3">
    <name type="scientific">Dongia mobilis</name>
    <dbReference type="NCBI Taxonomy" id="578943"/>
    <lineage>
        <taxon>Bacteria</taxon>
        <taxon>Pseudomonadati</taxon>
        <taxon>Pseudomonadota</taxon>
        <taxon>Alphaproteobacteria</taxon>
        <taxon>Rhodospirillales</taxon>
        <taxon>Dongiaceae</taxon>
        <taxon>Dongia</taxon>
    </lineage>
</organism>
<feature type="domain" description="N-acetyltransferase" evidence="1">
    <location>
        <begin position="11"/>
        <end position="178"/>
    </location>
</feature>